<keyword evidence="2" id="KW-1185">Reference proteome</keyword>
<sequence length="68" mass="7823">MVRLLPPGTPLRDWPERNSAVMSLCWQKDKLFKLDPRVSYDHPSYALSLQKQTVPEKSPVETLSLQAE</sequence>
<accession>A0ABV0XJF2</accession>
<gene>
    <name evidence="1" type="ORF">AMECASPLE_031969</name>
</gene>
<dbReference type="Proteomes" id="UP001469553">
    <property type="component" value="Unassembled WGS sequence"/>
</dbReference>
<evidence type="ECO:0000313" key="1">
    <source>
        <dbReference type="EMBL" id="MEQ2281584.1"/>
    </source>
</evidence>
<name>A0ABV0XJF2_9TELE</name>
<evidence type="ECO:0000313" key="2">
    <source>
        <dbReference type="Proteomes" id="UP001469553"/>
    </source>
</evidence>
<proteinExistence type="predicted"/>
<dbReference type="EMBL" id="JAHRIP010004063">
    <property type="protein sequence ID" value="MEQ2281584.1"/>
    <property type="molecule type" value="Genomic_DNA"/>
</dbReference>
<comment type="caution">
    <text evidence="1">The sequence shown here is derived from an EMBL/GenBank/DDBJ whole genome shotgun (WGS) entry which is preliminary data.</text>
</comment>
<protein>
    <submittedName>
        <fullName evidence="1">Uncharacterized protein</fullName>
    </submittedName>
</protein>
<reference evidence="1 2" key="1">
    <citation type="submission" date="2021-06" db="EMBL/GenBank/DDBJ databases">
        <authorList>
            <person name="Palmer J.M."/>
        </authorList>
    </citation>
    <scope>NUCLEOTIDE SEQUENCE [LARGE SCALE GENOMIC DNA]</scope>
    <source>
        <strain evidence="1 2">AS_MEX2019</strain>
        <tissue evidence="1">Muscle</tissue>
    </source>
</reference>
<organism evidence="1 2">
    <name type="scientific">Ameca splendens</name>
    <dbReference type="NCBI Taxonomy" id="208324"/>
    <lineage>
        <taxon>Eukaryota</taxon>
        <taxon>Metazoa</taxon>
        <taxon>Chordata</taxon>
        <taxon>Craniata</taxon>
        <taxon>Vertebrata</taxon>
        <taxon>Euteleostomi</taxon>
        <taxon>Actinopterygii</taxon>
        <taxon>Neopterygii</taxon>
        <taxon>Teleostei</taxon>
        <taxon>Neoteleostei</taxon>
        <taxon>Acanthomorphata</taxon>
        <taxon>Ovalentaria</taxon>
        <taxon>Atherinomorphae</taxon>
        <taxon>Cyprinodontiformes</taxon>
        <taxon>Goodeidae</taxon>
        <taxon>Ameca</taxon>
    </lineage>
</organism>